<feature type="repeat" description="WD" evidence="3">
    <location>
        <begin position="418"/>
        <end position="453"/>
    </location>
</feature>
<dbReference type="Gene3D" id="2.130.10.10">
    <property type="entry name" value="YVTN repeat-like/Quinoprotein amine dehydrogenase"/>
    <property type="match status" value="2"/>
</dbReference>
<dbReference type="SUPFAM" id="SSF50978">
    <property type="entry name" value="WD40 repeat-like"/>
    <property type="match status" value="1"/>
</dbReference>
<dbReference type="PANTHER" id="PTHR22889">
    <property type="entry name" value="WD REPEAT-CONTAINING PROTEIN 89"/>
    <property type="match status" value="1"/>
</dbReference>
<accession>A0AAJ4XLZ0</accession>
<evidence type="ECO:0000256" key="2">
    <source>
        <dbReference type="ARBA" id="ARBA00022737"/>
    </source>
</evidence>
<dbReference type="InterPro" id="IPR001680">
    <property type="entry name" value="WD40_rpt"/>
</dbReference>
<feature type="region of interest" description="Disordered" evidence="4">
    <location>
        <begin position="275"/>
        <end position="299"/>
    </location>
</feature>
<gene>
    <name evidence="5" type="ORF">MEPE_02220</name>
</gene>
<feature type="region of interest" description="Disordered" evidence="4">
    <location>
        <begin position="490"/>
        <end position="520"/>
    </location>
</feature>
<sequence>MEELDLTLSGAARAPLLSSTTSLHRAKEPFHVQTIPPNALPNAPPSYVTHLLSLTTSYGTPTLLAIADDSTLTLIDKTSGVVAESFRPFKDARITGAKIVPFSANNNNNSNSNSSSSSSLAGSFVASVSNGSVACWDTRTGLTKPVWTLQGQSKAPYLCVEVNQSDTNTVVAGTEQYGHGDSDIDIWDIRNPAAGVKSKYNEVHSDDITVLQYHPDHVNHKGILLSGSTDGLVSAIDTRISEEDDAVISVGNTGNSVAKAGWLYQNDSSVSGDAMDTSVDISNNNNNSNNKGNNSNLVEEADLNQVETELRRKDLGKVWAIGDMQTLALFDADKFDPIIPTTDVRSSSSLRPPWSSDYVIDAFASNQFSHFPNSTCGGEGLTLFVGKPEGGFATLTTDANGAQWGLRAVFPEQGDGTFYGHSDIVRSVEWDSSTNTLYTGGEDGNLCFWNFDNSIQSYGSNPLHSIPASITTSSTSVTYYNNSTDQAYGSFNSTKGPNSIRGGSNGASGSAKGQRYTPYK</sequence>
<protein>
    <recommendedName>
        <fullName evidence="7">WD40 repeat-like protein</fullName>
    </recommendedName>
</protein>
<dbReference type="PROSITE" id="PS50294">
    <property type="entry name" value="WD_REPEATS_REGION"/>
    <property type="match status" value="1"/>
</dbReference>
<dbReference type="SMART" id="SM00320">
    <property type="entry name" value="WD40"/>
    <property type="match status" value="3"/>
</dbReference>
<organism evidence="5 6">
    <name type="scientific">Melanopsichium pennsylvanicum</name>
    <dbReference type="NCBI Taxonomy" id="63383"/>
    <lineage>
        <taxon>Eukaryota</taxon>
        <taxon>Fungi</taxon>
        <taxon>Dikarya</taxon>
        <taxon>Basidiomycota</taxon>
        <taxon>Ustilaginomycotina</taxon>
        <taxon>Ustilaginomycetes</taxon>
        <taxon>Ustilaginales</taxon>
        <taxon>Ustilaginaceae</taxon>
        <taxon>Melanopsichium</taxon>
    </lineage>
</organism>
<dbReference type="Pfam" id="PF00400">
    <property type="entry name" value="WD40"/>
    <property type="match status" value="1"/>
</dbReference>
<evidence type="ECO:0000256" key="4">
    <source>
        <dbReference type="SAM" id="MobiDB-lite"/>
    </source>
</evidence>
<evidence type="ECO:0000256" key="1">
    <source>
        <dbReference type="ARBA" id="ARBA00022574"/>
    </source>
</evidence>
<dbReference type="PANTHER" id="PTHR22889:SF0">
    <property type="entry name" value="WD REPEAT-CONTAINING PROTEIN 89"/>
    <property type="match status" value="1"/>
</dbReference>
<evidence type="ECO:0000313" key="5">
    <source>
        <dbReference type="EMBL" id="SNX83513.1"/>
    </source>
</evidence>
<keyword evidence="1 3" id="KW-0853">WD repeat</keyword>
<name>A0AAJ4XLZ0_9BASI</name>
<dbReference type="PROSITE" id="PS00678">
    <property type="entry name" value="WD_REPEATS_1"/>
    <property type="match status" value="1"/>
</dbReference>
<dbReference type="EMBL" id="OAPG01000004">
    <property type="protein sequence ID" value="SNX83513.1"/>
    <property type="molecule type" value="Genomic_DNA"/>
</dbReference>
<reference evidence="5" key="1">
    <citation type="submission" date="2023-10" db="EMBL/GenBank/DDBJ databases">
        <authorList>
            <person name="Guldener U."/>
        </authorList>
    </citation>
    <scope>NUCLEOTIDE SEQUENCE</scope>
    <source>
        <strain evidence="5">Mp4</strain>
    </source>
</reference>
<dbReference type="Proteomes" id="UP001294444">
    <property type="component" value="Unassembled WGS sequence"/>
</dbReference>
<feature type="compositionally biased region" description="Low complexity" evidence="4">
    <location>
        <begin position="282"/>
        <end position="296"/>
    </location>
</feature>
<evidence type="ECO:0000313" key="6">
    <source>
        <dbReference type="Proteomes" id="UP001294444"/>
    </source>
</evidence>
<dbReference type="PROSITE" id="PS50082">
    <property type="entry name" value="WD_REPEATS_2"/>
    <property type="match status" value="1"/>
</dbReference>
<dbReference type="InterPro" id="IPR015943">
    <property type="entry name" value="WD40/YVTN_repeat-like_dom_sf"/>
</dbReference>
<dbReference type="InterPro" id="IPR039328">
    <property type="entry name" value="WDR89"/>
</dbReference>
<evidence type="ECO:0000256" key="3">
    <source>
        <dbReference type="PROSITE-ProRule" id="PRU00221"/>
    </source>
</evidence>
<dbReference type="InterPro" id="IPR019775">
    <property type="entry name" value="WD40_repeat_CS"/>
</dbReference>
<keyword evidence="6" id="KW-1185">Reference proteome</keyword>
<dbReference type="AlphaFoldDB" id="A0AAJ4XLZ0"/>
<evidence type="ECO:0008006" key="7">
    <source>
        <dbReference type="Google" id="ProtNLM"/>
    </source>
</evidence>
<dbReference type="InterPro" id="IPR036322">
    <property type="entry name" value="WD40_repeat_dom_sf"/>
</dbReference>
<keyword evidence="2" id="KW-0677">Repeat</keyword>
<proteinExistence type="predicted"/>
<comment type="caution">
    <text evidence="5">The sequence shown here is derived from an EMBL/GenBank/DDBJ whole genome shotgun (WGS) entry which is preliminary data.</text>
</comment>